<dbReference type="CDD" id="cd13717">
    <property type="entry name" value="PBP2_iGluR_putative"/>
    <property type="match status" value="1"/>
</dbReference>
<evidence type="ECO:0000256" key="14">
    <source>
        <dbReference type="SAM" id="SignalP"/>
    </source>
</evidence>
<sequence length="1019" mass="116832">MAYRQNLWLVLPFLLVLIKISTVQETEDNSKADTEKPDVATTPPNSHVTLEVPEPTGSSDFKETEPPSTAELMNVTSKPDGEESLTTTPDTGSPETTHEPTPEPEKTPVIDVLFTYEDEYHEKLIKVALDYLRSEVLAQETSYNIGRLRFVHMKGQEPIKLITLLCKEMDSYTPDLVVDLTKFGIPSESVKVVTRSMQVPTVSASVGQPGDIREWRNLKDSEVKYLIQVSPPTDNAIQVVRSLAIHQKFQNLVIMFDDGYEMFHHHRGLLKDTSTRHIMIEIPKIKADLKHQLVRLKKAGYKNFFVATMELKTIEFVLECAQEVSARWKAGHFFHPQYTWYSMAMTKGFPNCQNCGLNTTIFHLSPKEESRTKQIDWKSTGLKGTINEVFHIDLVIKAILAVGLMKTERTWPIHKGAIQCSTYKYNSYPELELDLVEAFKAVGKGQTLGQDFVLTTNGWNHVDMTMTLHRHGLMDQVPSKVANWHTTLTEKNEFAFEKIDEKIKPPSITPVYRVVTVIQPPFVYLDKNCKPKHEYDNCYYGYSIDLLNKLREILKFNYTIFHTNIYGFMGEKLPHEWDGMVKILKYQEADIAVGAISVFPEREAVMDFTYPVYELVGFQILMKKEKSQTSLFKFLTVLENDVWMCILGAYFFTSVLMWVFDRWSPYSFQNNREKYEDDEEKREFTLKECLWFCMTSLTPQGGGEAPKNLSGRLVAATWWLFGFIIIASYTANLAAFLTVSRLDAPIESLEDLIKQYKVQYAPVTNSSTWWHFDRMAHVEHQFYEAWKDMSLNDSLSDFDRSVLAVWEYPVSDKYTKIWQAILENGPPPTAEDAVVKVRSKEVDPNSDDQPEDFAWLGEATEIQYTFMTTCGFRVVGNQFAMNPYAFGVQKGSPLKQVLSKEIRQLEHLRFLENLKYKWWDRNPNKVTCSTADDVAEGISIHNIGGVFVVILVGFLMTFLATILEFWSYWRKNIAFDLSEAGSLAEAPSRELSAAFGPVEKAEFHAKYSENPGSTSPMEY</sequence>
<evidence type="ECO:0000256" key="8">
    <source>
        <dbReference type="ARBA" id="ARBA00023170"/>
    </source>
</evidence>
<feature type="compositionally biased region" description="Basic and acidic residues" evidence="12">
    <location>
        <begin position="96"/>
        <end position="106"/>
    </location>
</feature>
<dbReference type="InterPro" id="IPR019594">
    <property type="entry name" value="Glu/Gly-bd"/>
</dbReference>
<feature type="domain" description="Ionotropic glutamate receptor L-glutamate and glycine-binding" evidence="16">
    <location>
        <begin position="521"/>
        <end position="586"/>
    </location>
</feature>
<keyword evidence="4 13" id="KW-0812">Transmembrane</keyword>
<evidence type="ECO:0000256" key="9">
    <source>
        <dbReference type="ARBA" id="ARBA00023180"/>
    </source>
</evidence>
<keyword evidence="3" id="KW-0813">Transport</keyword>
<protein>
    <submittedName>
        <fullName evidence="17">Uncharacterized protein</fullName>
    </submittedName>
</protein>
<dbReference type="Proteomes" id="UP000708208">
    <property type="component" value="Unassembled WGS sequence"/>
</dbReference>
<keyword evidence="11" id="KW-0407">Ion channel</keyword>
<keyword evidence="9" id="KW-0325">Glycoprotein</keyword>
<keyword evidence="10" id="KW-1071">Ligand-gated ion channel</keyword>
<evidence type="ECO:0000313" key="17">
    <source>
        <dbReference type="EMBL" id="CAG7722782.1"/>
    </source>
</evidence>
<name>A0A8J2JLP1_9HEXA</name>
<keyword evidence="6" id="KW-0406">Ion transport</keyword>
<dbReference type="EMBL" id="CAJVCH010092373">
    <property type="protein sequence ID" value="CAG7722782.1"/>
    <property type="molecule type" value="Genomic_DNA"/>
</dbReference>
<evidence type="ECO:0000256" key="11">
    <source>
        <dbReference type="ARBA" id="ARBA00023303"/>
    </source>
</evidence>
<dbReference type="Pfam" id="PF10613">
    <property type="entry name" value="Lig_chan-Glu_bd"/>
    <property type="match status" value="1"/>
</dbReference>
<evidence type="ECO:0000313" key="18">
    <source>
        <dbReference type="Proteomes" id="UP000708208"/>
    </source>
</evidence>
<dbReference type="FunFam" id="1.10.287.70:FF:000080">
    <property type="entry name" value="Glutamate receptor ionotropic, kainate"/>
    <property type="match status" value="1"/>
</dbReference>
<feature type="compositionally biased region" description="Basic and acidic residues" evidence="12">
    <location>
        <begin position="28"/>
        <end position="38"/>
    </location>
</feature>
<evidence type="ECO:0000256" key="10">
    <source>
        <dbReference type="ARBA" id="ARBA00023286"/>
    </source>
</evidence>
<dbReference type="InterPro" id="IPR015683">
    <property type="entry name" value="Ionotropic_Glu_rcpt"/>
</dbReference>
<evidence type="ECO:0000256" key="13">
    <source>
        <dbReference type="SAM" id="Phobius"/>
    </source>
</evidence>
<feature type="transmembrane region" description="Helical" evidence="13">
    <location>
        <begin position="718"/>
        <end position="739"/>
    </location>
</feature>
<keyword evidence="8" id="KW-0675">Receptor</keyword>
<evidence type="ECO:0000256" key="3">
    <source>
        <dbReference type="ARBA" id="ARBA00022448"/>
    </source>
</evidence>
<evidence type="ECO:0000256" key="2">
    <source>
        <dbReference type="ARBA" id="ARBA00008685"/>
    </source>
</evidence>
<dbReference type="GO" id="GO:0015276">
    <property type="term" value="F:ligand-gated monoatomic ion channel activity"/>
    <property type="evidence" value="ECO:0007669"/>
    <property type="project" value="InterPro"/>
</dbReference>
<keyword evidence="5 13" id="KW-1133">Transmembrane helix</keyword>
<evidence type="ECO:0000259" key="15">
    <source>
        <dbReference type="SMART" id="SM00079"/>
    </source>
</evidence>
<comment type="similarity">
    <text evidence="2">Belongs to the glutamate-gated ion channel (TC 1.A.10.1) family.</text>
</comment>
<feature type="signal peptide" evidence="14">
    <location>
        <begin position="1"/>
        <end position="25"/>
    </location>
</feature>
<evidence type="ECO:0000256" key="7">
    <source>
        <dbReference type="ARBA" id="ARBA00023136"/>
    </source>
</evidence>
<keyword evidence="7 13" id="KW-0472">Membrane</keyword>
<dbReference type="OrthoDB" id="5984008at2759"/>
<dbReference type="SMART" id="SM00918">
    <property type="entry name" value="Lig_chan-Glu_bd"/>
    <property type="match status" value="1"/>
</dbReference>
<gene>
    <name evidence="17" type="ORF">AFUS01_LOCUS11898</name>
</gene>
<proteinExistence type="inferred from homology"/>
<dbReference type="AlphaFoldDB" id="A0A8J2JLP1"/>
<dbReference type="PANTHER" id="PTHR18966">
    <property type="entry name" value="IONOTROPIC GLUTAMATE RECEPTOR"/>
    <property type="match status" value="1"/>
</dbReference>
<dbReference type="GO" id="GO:0016020">
    <property type="term" value="C:membrane"/>
    <property type="evidence" value="ECO:0007669"/>
    <property type="project" value="UniProtKB-SubCell"/>
</dbReference>
<feature type="domain" description="Ionotropic glutamate receptor C-terminal" evidence="15">
    <location>
        <begin position="511"/>
        <end position="921"/>
    </location>
</feature>
<keyword evidence="14" id="KW-0732">Signal</keyword>
<feature type="chain" id="PRO_5035214212" evidence="14">
    <location>
        <begin position="26"/>
        <end position="1019"/>
    </location>
</feature>
<evidence type="ECO:0000256" key="6">
    <source>
        <dbReference type="ARBA" id="ARBA00023065"/>
    </source>
</evidence>
<dbReference type="Pfam" id="PF00060">
    <property type="entry name" value="Lig_chan"/>
    <property type="match status" value="1"/>
</dbReference>
<dbReference type="InterPro" id="IPR001320">
    <property type="entry name" value="Iontro_rcpt_C"/>
</dbReference>
<dbReference type="SMART" id="SM00079">
    <property type="entry name" value="PBPe"/>
    <property type="match status" value="1"/>
</dbReference>
<feature type="region of interest" description="Disordered" evidence="12">
    <location>
        <begin position="24"/>
        <end position="106"/>
    </location>
</feature>
<organism evidence="17 18">
    <name type="scientific">Allacma fusca</name>
    <dbReference type="NCBI Taxonomy" id="39272"/>
    <lineage>
        <taxon>Eukaryota</taxon>
        <taxon>Metazoa</taxon>
        <taxon>Ecdysozoa</taxon>
        <taxon>Arthropoda</taxon>
        <taxon>Hexapoda</taxon>
        <taxon>Collembola</taxon>
        <taxon>Symphypleona</taxon>
        <taxon>Sminthuridae</taxon>
        <taxon>Allacma</taxon>
    </lineage>
</organism>
<keyword evidence="18" id="KW-1185">Reference proteome</keyword>
<feature type="compositionally biased region" description="Low complexity" evidence="12">
    <location>
        <begin position="86"/>
        <end position="95"/>
    </location>
</feature>
<accession>A0A8J2JLP1</accession>
<feature type="transmembrane region" description="Helical" evidence="13">
    <location>
        <begin position="946"/>
        <end position="969"/>
    </location>
</feature>
<comment type="subcellular location">
    <subcellularLocation>
        <location evidence="1">Membrane</location>
        <topology evidence="1">Multi-pass membrane protein</topology>
    </subcellularLocation>
</comment>
<evidence type="ECO:0000256" key="5">
    <source>
        <dbReference type="ARBA" id="ARBA00022989"/>
    </source>
</evidence>
<evidence type="ECO:0000256" key="4">
    <source>
        <dbReference type="ARBA" id="ARBA00022692"/>
    </source>
</evidence>
<feature type="transmembrane region" description="Helical" evidence="13">
    <location>
        <begin position="642"/>
        <end position="660"/>
    </location>
</feature>
<evidence type="ECO:0000259" key="16">
    <source>
        <dbReference type="SMART" id="SM00918"/>
    </source>
</evidence>
<evidence type="ECO:0000256" key="1">
    <source>
        <dbReference type="ARBA" id="ARBA00004141"/>
    </source>
</evidence>
<comment type="caution">
    <text evidence="17">The sequence shown here is derived from an EMBL/GenBank/DDBJ whole genome shotgun (WGS) entry which is preliminary data.</text>
</comment>
<reference evidence="17" key="1">
    <citation type="submission" date="2021-06" db="EMBL/GenBank/DDBJ databases">
        <authorList>
            <person name="Hodson N. C."/>
            <person name="Mongue J. A."/>
            <person name="Jaron S. K."/>
        </authorList>
    </citation>
    <scope>NUCLEOTIDE SEQUENCE</scope>
</reference>
<evidence type="ECO:0000256" key="12">
    <source>
        <dbReference type="SAM" id="MobiDB-lite"/>
    </source>
</evidence>